<reference evidence="2" key="1">
    <citation type="submission" date="2016-06" db="EMBL/GenBank/DDBJ databases">
        <authorList>
            <person name="Petersen J."/>
            <person name="Sayavedra L."/>
        </authorList>
    </citation>
    <scope>NUCLEOTIDE SEQUENCE [LARGE SCALE GENOMIC DNA]</scope>
    <source>
        <strain evidence="2">BazSymA</strain>
    </source>
</reference>
<evidence type="ECO:0000313" key="2">
    <source>
        <dbReference type="Proteomes" id="UP000198988"/>
    </source>
</evidence>
<gene>
    <name evidence="1" type="ORF">BAZSYMA_ACONTIG00032_8</name>
</gene>
<protein>
    <submittedName>
        <fullName evidence="1">Sulfur oxidation protein DsrS</fullName>
    </submittedName>
</protein>
<proteinExistence type="predicted"/>
<dbReference type="RefSeq" id="WP_090715352.1">
    <property type="nucleotide sequence ID" value="NZ_CAESAP020000189.1"/>
</dbReference>
<organism evidence="1 2">
    <name type="scientific">Bathymodiolus azoricus thioautotrophic gill symbiont</name>
    <dbReference type="NCBI Taxonomy" id="235205"/>
    <lineage>
        <taxon>Bacteria</taxon>
        <taxon>Pseudomonadati</taxon>
        <taxon>Pseudomonadota</taxon>
        <taxon>Gammaproteobacteria</taxon>
        <taxon>sulfur-oxidizing symbionts</taxon>
    </lineage>
</organism>
<dbReference type="OrthoDB" id="9770072at2"/>
<accession>A0A1H6KAH7</accession>
<evidence type="ECO:0000313" key="1">
    <source>
        <dbReference type="EMBL" id="SEH72210.1"/>
    </source>
</evidence>
<sequence>MLTPEDTLRLNVLIATCVAIRVDIYKLAVVGLTENKKEQTITLNPSGDSTKYIKAVQKLLVSQILGSMGGYPSYLKRWSRMGQVGSSNLKSLLKIGNIEAVVAVANSQNLNDEVLDLVWWCATNTDQQAEIGRFLLTRNFVIKHPIGKQIADYLLEFLPFTDDTTQLIDTTNLLLQEDLISPQAKDRLWKQGQRKPAFLVGFIERMEGNLPNNNNTIALDNNIKELERVNSEQGQIMLQTINHILKKINQEHVLYRTLEVLGAYLSHPMVQRLADIEQCQTQAENVLAQLGLDNEKIKARLLLAGVSEQLVVGTISAHSLAGSAIRKKLSNVLESIQAALKLLTTPI</sequence>
<dbReference type="Proteomes" id="UP000198988">
    <property type="component" value="Unassembled WGS sequence"/>
</dbReference>
<dbReference type="EMBL" id="CDSC02000136">
    <property type="protein sequence ID" value="SEH72210.1"/>
    <property type="molecule type" value="Genomic_DNA"/>
</dbReference>
<dbReference type="AlphaFoldDB" id="A0A1H6KAH7"/>
<name>A0A1H6KAH7_9GAMM</name>